<evidence type="ECO:0000256" key="1">
    <source>
        <dbReference type="ARBA" id="ARBA00022598"/>
    </source>
</evidence>
<dbReference type="SUPFAM" id="SSF52374">
    <property type="entry name" value="Nucleotidylyl transferase"/>
    <property type="match status" value="1"/>
</dbReference>
<comment type="caution">
    <text evidence="5">The sequence shown here is derived from an EMBL/GenBank/DDBJ whole genome shotgun (WGS) entry which is preliminary data.</text>
</comment>
<dbReference type="InterPro" id="IPR032678">
    <property type="entry name" value="tRNA-synt_1_cat_dom"/>
</dbReference>
<dbReference type="PANTHER" id="PTHR10890">
    <property type="entry name" value="CYSTEINYL-TRNA SYNTHETASE"/>
    <property type="match status" value="1"/>
</dbReference>
<evidence type="ECO:0000313" key="6">
    <source>
        <dbReference type="Proteomes" id="UP001249851"/>
    </source>
</evidence>
<reference evidence="5" key="1">
    <citation type="journal article" date="2023" name="G3 (Bethesda)">
        <title>Whole genome assembly and annotation of the endangered Caribbean coral Acropora cervicornis.</title>
        <authorList>
            <person name="Selwyn J.D."/>
            <person name="Vollmer S.V."/>
        </authorList>
    </citation>
    <scope>NUCLEOTIDE SEQUENCE</scope>
    <source>
        <strain evidence="5">K2</strain>
    </source>
</reference>
<dbReference type="AlphaFoldDB" id="A0AAD9QX74"/>
<proteinExistence type="predicted"/>
<keyword evidence="6" id="KW-1185">Reference proteome</keyword>
<dbReference type="GO" id="GO:0005737">
    <property type="term" value="C:cytoplasm"/>
    <property type="evidence" value="ECO:0007669"/>
    <property type="project" value="TreeGrafter"/>
</dbReference>
<evidence type="ECO:0000259" key="4">
    <source>
        <dbReference type="Pfam" id="PF01406"/>
    </source>
</evidence>
<accession>A0AAD9QX74</accession>
<dbReference type="EMBL" id="JARQWQ010000010">
    <property type="protein sequence ID" value="KAK2569096.1"/>
    <property type="molecule type" value="Genomic_DNA"/>
</dbReference>
<evidence type="ECO:0000256" key="2">
    <source>
        <dbReference type="ARBA" id="ARBA00022741"/>
    </source>
</evidence>
<protein>
    <submittedName>
        <fullName evidence="5">Cysteine--tRNA ligase</fullName>
    </submittedName>
</protein>
<organism evidence="5 6">
    <name type="scientific">Acropora cervicornis</name>
    <name type="common">Staghorn coral</name>
    <dbReference type="NCBI Taxonomy" id="6130"/>
    <lineage>
        <taxon>Eukaryota</taxon>
        <taxon>Metazoa</taxon>
        <taxon>Cnidaria</taxon>
        <taxon>Anthozoa</taxon>
        <taxon>Hexacorallia</taxon>
        <taxon>Scleractinia</taxon>
        <taxon>Astrocoeniina</taxon>
        <taxon>Acroporidae</taxon>
        <taxon>Acropora</taxon>
    </lineage>
</organism>
<reference evidence="5" key="2">
    <citation type="journal article" date="2023" name="Science">
        <title>Genomic signatures of disease resistance in endangered staghorn corals.</title>
        <authorList>
            <person name="Vollmer S.V."/>
            <person name="Selwyn J.D."/>
            <person name="Despard B.A."/>
            <person name="Roesel C.L."/>
        </authorList>
    </citation>
    <scope>NUCLEOTIDE SEQUENCE</scope>
    <source>
        <strain evidence="5">K2</strain>
    </source>
</reference>
<gene>
    <name evidence="5" type="ORF">P5673_005982</name>
</gene>
<dbReference type="PANTHER" id="PTHR10890:SF3">
    <property type="entry name" value="CYSTEINE--TRNA LIGASE, CYTOPLASMIC"/>
    <property type="match status" value="1"/>
</dbReference>
<dbReference type="Gene3D" id="3.40.50.620">
    <property type="entry name" value="HUPs"/>
    <property type="match status" value="2"/>
</dbReference>
<evidence type="ECO:0000313" key="5">
    <source>
        <dbReference type="EMBL" id="KAK2569096.1"/>
    </source>
</evidence>
<sequence>MKLGYRIKNISFATLKYQEAKGSSVFLSSFHLIRRRFSKEAEEMSGRSLPKWIAPEGCGELKLYNSLTREKSYFNYDIFYVMNITDIDNKIIFRARRNHLLEKYIEENNSPEKILEDVNSALKELLDDASDPLSTYEANGSVYFDTIKFGSSGKHAYARLVPEVVGYMEALAEGEGELSQSTGDKKSERDFALWKASKPGEPAWDSPWGKQAKSNNALSFAFFDAGLTRLARGMLSLGKV</sequence>
<dbReference type="InterPro" id="IPR024909">
    <property type="entry name" value="Cys-tRNA/MSH_ligase"/>
</dbReference>
<dbReference type="Proteomes" id="UP001249851">
    <property type="component" value="Unassembled WGS sequence"/>
</dbReference>
<evidence type="ECO:0000256" key="3">
    <source>
        <dbReference type="ARBA" id="ARBA00022840"/>
    </source>
</evidence>
<keyword evidence="1 5" id="KW-0436">Ligase</keyword>
<name>A0AAD9QX74_ACRCE</name>
<dbReference type="GO" id="GO:0006423">
    <property type="term" value="P:cysteinyl-tRNA aminoacylation"/>
    <property type="evidence" value="ECO:0007669"/>
    <property type="project" value="TreeGrafter"/>
</dbReference>
<keyword evidence="3" id="KW-0067">ATP-binding</keyword>
<feature type="domain" description="tRNA synthetases class I catalytic" evidence="4">
    <location>
        <begin position="68"/>
        <end position="210"/>
    </location>
</feature>
<dbReference type="GO" id="GO:0005524">
    <property type="term" value="F:ATP binding"/>
    <property type="evidence" value="ECO:0007669"/>
    <property type="project" value="UniProtKB-KW"/>
</dbReference>
<dbReference type="Pfam" id="PF01406">
    <property type="entry name" value="tRNA-synt_1e"/>
    <property type="match status" value="1"/>
</dbReference>
<keyword evidence="2" id="KW-0547">Nucleotide-binding</keyword>
<dbReference type="InterPro" id="IPR014729">
    <property type="entry name" value="Rossmann-like_a/b/a_fold"/>
</dbReference>
<dbReference type="GO" id="GO:0004817">
    <property type="term" value="F:cysteine-tRNA ligase activity"/>
    <property type="evidence" value="ECO:0007669"/>
    <property type="project" value="TreeGrafter"/>
</dbReference>